<dbReference type="PROSITE" id="PS51918">
    <property type="entry name" value="RADICAL_SAM"/>
    <property type="match status" value="1"/>
</dbReference>
<gene>
    <name evidence="6" type="ORF">X928_08325</name>
</gene>
<dbReference type="InterPro" id="IPR023885">
    <property type="entry name" value="4Fe4S-binding_SPASM_dom"/>
</dbReference>
<evidence type="ECO:0000256" key="4">
    <source>
        <dbReference type="ARBA" id="ARBA00023014"/>
    </source>
</evidence>
<dbReference type="Proteomes" id="UP000236199">
    <property type="component" value="Unassembled WGS sequence"/>
</dbReference>
<protein>
    <recommendedName>
        <fullName evidence="5">Radical SAM core domain-containing protein</fullName>
    </recommendedName>
</protein>
<evidence type="ECO:0000313" key="6">
    <source>
        <dbReference type="EMBL" id="PNR98991.1"/>
    </source>
</evidence>
<dbReference type="EMBL" id="AZRM01000045">
    <property type="protein sequence ID" value="PNR98991.1"/>
    <property type="molecule type" value="Genomic_DNA"/>
</dbReference>
<keyword evidence="4" id="KW-0411">Iron-sulfur</keyword>
<dbReference type="CDD" id="cd01335">
    <property type="entry name" value="Radical_SAM"/>
    <property type="match status" value="1"/>
</dbReference>
<accession>A0A2K1P883</accession>
<dbReference type="InterPro" id="IPR007197">
    <property type="entry name" value="rSAM"/>
</dbReference>
<dbReference type="InterPro" id="IPR013785">
    <property type="entry name" value="Aldolase_TIM"/>
</dbReference>
<dbReference type="InterPro" id="IPR058240">
    <property type="entry name" value="rSAM_sf"/>
</dbReference>
<dbReference type="NCBIfam" id="TIGR04085">
    <property type="entry name" value="rSAM_more_4Fe4S"/>
    <property type="match status" value="1"/>
</dbReference>
<reference evidence="6 7" key="1">
    <citation type="submission" date="2013-12" db="EMBL/GenBank/DDBJ databases">
        <title>Comparative genomics of Petrotoga isolates.</title>
        <authorList>
            <person name="Nesbo C.L."/>
            <person name="Charchuk R."/>
            <person name="Chow K."/>
        </authorList>
    </citation>
    <scope>NUCLEOTIDE SEQUENCE [LARGE SCALE GENOMIC DNA]</scope>
    <source>
        <strain evidence="6 7">DSM 10691</strain>
    </source>
</reference>
<organism evidence="6 7">
    <name type="scientific">Petrotoga miotherma DSM 10691</name>
    <dbReference type="NCBI Taxonomy" id="1434326"/>
    <lineage>
        <taxon>Bacteria</taxon>
        <taxon>Thermotogati</taxon>
        <taxon>Thermotogota</taxon>
        <taxon>Thermotogae</taxon>
        <taxon>Petrotogales</taxon>
        <taxon>Petrotogaceae</taxon>
        <taxon>Petrotoga</taxon>
    </lineage>
</organism>
<name>A0A2K1P883_9BACT</name>
<dbReference type="CDD" id="cd21109">
    <property type="entry name" value="SPASM"/>
    <property type="match status" value="1"/>
</dbReference>
<dbReference type="PANTHER" id="PTHR11228:SF7">
    <property type="entry name" value="PQQA PEPTIDE CYCLASE"/>
    <property type="match status" value="1"/>
</dbReference>
<dbReference type="InterPro" id="IPR006638">
    <property type="entry name" value="Elp3/MiaA/NifB-like_rSAM"/>
</dbReference>
<dbReference type="GO" id="GO:0046872">
    <property type="term" value="F:metal ion binding"/>
    <property type="evidence" value="ECO:0007669"/>
    <property type="project" value="UniProtKB-KW"/>
</dbReference>
<comment type="caution">
    <text evidence="6">The sequence shown here is derived from an EMBL/GenBank/DDBJ whole genome shotgun (WGS) entry which is preliminary data.</text>
</comment>
<dbReference type="AlphaFoldDB" id="A0A2K1P883"/>
<evidence type="ECO:0000256" key="2">
    <source>
        <dbReference type="ARBA" id="ARBA00022723"/>
    </source>
</evidence>
<evidence type="ECO:0000313" key="7">
    <source>
        <dbReference type="Proteomes" id="UP000236199"/>
    </source>
</evidence>
<dbReference type="SFLD" id="SFLDG01386">
    <property type="entry name" value="main_SPASM_domain-containing"/>
    <property type="match status" value="1"/>
</dbReference>
<evidence type="ECO:0000256" key="1">
    <source>
        <dbReference type="ARBA" id="ARBA00022691"/>
    </source>
</evidence>
<dbReference type="SFLD" id="SFLDG01067">
    <property type="entry name" value="SPASM/twitch_domain_containing"/>
    <property type="match status" value="1"/>
</dbReference>
<keyword evidence="7" id="KW-1185">Reference proteome</keyword>
<dbReference type="PANTHER" id="PTHR11228">
    <property type="entry name" value="RADICAL SAM DOMAIN PROTEIN"/>
    <property type="match status" value="1"/>
</dbReference>
<dbReference type="SUPFAM" id="SSF102114">
    <property type="entry name" value="Radical SAM enzymes"/>
    <property type="match status" value="1"/>
</dbReference>
<keyword evidence="2" id="KW-0479">Metal-binding</keyword>
<dbReference type="Pfam" id="PF13186">
    <property type="entry name" value="SPASM"/>
    <property type="match status" value="1"/>
</dbReference>
<dbReference type="RefSeq" id="WP_012209360.1">
    <property type="nucleotide sequence ID" value="NZ_AZRM01000045.1"/>
</dbReference>
<evidence type="ECO:0000256" key="3">
    <source>
        <dbReference type="ARBA" id="ARBA00023004"/>
    </source>
</evidence>
<sequence>MLHQSFLIMGGCNLSCSYCYYQVGNLHYSPTRLKPSDVEQWVEKCMHLMKIESITFTGGEPLLRRDFFEFVEIPIRYGIDTRVLTNGTLLTDKHASFFRDNNVEVCVSLDSISSNYHKQHRGGFERTMEGILKLRDHKVRRRYLTSIISKGNFDQIEELINFARRNNFGIRFHPIAVGEDNPLFLGNCSKQEQSLILNSLNSWAKQNNKEYYLGLIYSIMKFGAPPRLSDCPFTRQSIVIDSDGSIYPCYQHKDDKRYRLGNITQTSPEEVEENKRKFFTQVQPASCIKTACLGVF</sequence>
<feature type="domain" description="Radical SAM core" evidence="5">
    <location>
        <begin position="1"/>
        <end position="225"/>
    </location>
</feature>
<keyword evidence="3" id="KW-0408">Iron</keyword>
<dbReference type="InterPro" id="IPR050377">
    <property type="entry name" value="Radical_SAM_PqqE_MftC-like"/>
</dbReference>
<dbReference type="GO" id="GO:0051536">
    <property type="term" value="F:iron-sulfur cluster binding"/>
    <property type="evidence" value="ECO:0007669"/>
    <property type="project" value="UniProtKB-KW"/>
</dbReference>
<dbReference type="SFLD" id="SFLDS00029">
    <property type="entry name" value="Radical_SAM"/>
    <property type="match status" value="1"/>
</dbReference>
<dbReference type="OrthoDB" id="9808591at2"/>
<dbReference type="GO" id="GO:0003824">
    <property type="term" value="F:catalytic activity"/>
    <property type="evidence" value="ECO:0007669"/>
    <property type="project" value="InterPro"/>
</dbReference>
<evidence type="ECO:0000259" key="5">
    <source>
        <dbReference type="PROSITE" id="PS51918"/>
    </source>
</evidence>
<keyword evidence="1" id="KW-0949">S-adenosyl-L-methionine</keyword>
<dbReference type="Pfam" id="PF04055">
    <property type="entry name" value="Radical_SAM"/>
    <property type="match status" value="1"/>
</dbReference>
<proteinExistence type="predicted"/>
<dbReference type="Gene3D" id="3.20.20.70">
    <property type="entry name" value="Aldolase class I"/>
    <property type="match status" value="1"/>
</dbReference>
<dbReference type="SMART" id="SM00729">
    <property type="entry name" value="Elp3"/>
    <property type="match status" value="1"/>
</dbReference>